<accession>A0A9N8YXJ7</accession>
<organism evidence="9 10">
    <name type="scientific">Paraglomus brasilianum</name>
    <dbReference type="NCBI Taxonomy" id="144538"/>
    <lineage>
        <taxon>Eukaryota</taxon>
        <taxon>Fungi</taxon>
        <taxon>Fungi incertae sedis</taxon>
        <taxon>Mucoromycota</taxon>
        <taxon>Glomeromycotina</taxon>
        <taxon>Glomeromycetes</taxon>
        <taxon>Paraglomerales</taxon>
        <taxon>Paraglomeraceae</taxon>
        <taxon>Paraglomus</taxon>
    </lineage>
</organism>
<dbReference type="Gene3D" id="1.10.3970.10">
    <property type="entry name" value="BSD domain"/>
    <property type="match status" value="1"/>
</dbReference>
<keyword evidence="4" id="KW-0805">Transcription regulation</keyword>
<evidence type="ECO:0000313" key="10">
    <source>
        <dbReference type="Proteomes" id="UP000789739"/>
    </source>
</evidence>
<dbReference type="InterPro" id="IPR005607">
    <property type="entry name" value="BSD_dom"/>
</dbReference>
<feature type="region of interest" description="Disordered" evidence="7">
    <location>
        <begin position="200"/>
        <end position="220"/>
    </location>
</feature>
<dbReference type="InterPro" id="IPR035925">
    <property type="entry name" value="BSD_dom_sf"/>
</dbReference>
<dbReference type="EMBL" id="CAJVPI010000006">
    <property type="protein sequence ID" value="CAG8452837.1"/>
    <property type="molecule type" value="Genomic_DNA"/>
</dbReference>
<keyword evidence="10" id="KW-1185">Reference proteome</keyword>
<name>A0A9N8YXJ7_9GLOM</name>
<reference evidence="9" key="1">
    <citation type="submission" date="2021-06" db="EMBL/GenBank/DDBJ databases">
        <authorList>
            <person name="Kallberg Y."/>
            <person name="Tangrot J."/>
            <person name="Rosling A."/>
        </authorList>
    </citation>
    <scope>NUCLEOTIDE SEQUENCE</scope>
    <source>
        <strain evidence="9">BR232B</strain>
    </source>
</reference>
<keyword evidence="5" id="KW-0804">Transcription</keyword>
<feature type="compositionally biased region" description="Polar residues" evidence="7">
    <location>
        <begin position="109"/>
        <end position="125"/>
    </location>
</feature>
<comment type="subcellular location">
    <subcellularLocation>
        <location evidence="1">Nucleus</location>
    </subcellularLocation>
</comment>
<dbReference type="PROSITE" id="PS50858">
    <property type="entry name" value="BSD"/>
    <property type="match status" value="2"/>
</dbReference>
<dbReference type="Gene3D" id="6.10.140.1200">
    <property type="match status" value="1"/>
</dbReference>
<evidence type="ECO:0000256" key="3">
    <source>
        <dbReference type="ARBA" id="ARBA00022737"/>
    </source>
</evidence>
<evidence type="ECO:0000256" key="1">
    <source>
        <dbReference type="ARBA" id="ARBA00004123"/>
    </source>
</evidence>
<gene>
    <name evidence="9" type="ORF">PBRASI_LOCUS137</name>
</gene>
<comment type="similarity">
    <text evidence="2">Belongs to the TFB1 family.</text>
</comment>
<evidence type="ECO:0000256" key="6">
    <source>
        <dbReference type="ARBA" id="ARBA00023242"/>
    </source>
</evidence>
<sequence>MTTSKLHTTTSVSEGKRLQASASYNNVDGILHLVNKKLIFTAKGSKNPMISVPLSDLKQFFVSKPDKPDPKLKIKLFSDVEHMFVLTTSNAKESLGKFKIELQTLISKQRSGHASNASSRVTSAAPSPKPRNGNAPSPSSGASSPALRKTAPTAEEIALRVELLSRNAELAKLHQELVVGRFITEEDFWETRKHLLRDEAAKTEQKKGRSSTVPDLKPVTEEGGDVKIKITPQIIHDIFEHYPSVKKAYTENVPHNLKEEEFWKRYFQSKFFHRNRSNADRMKNQQKDDIFDKCFAEDEDELVHGPKKIRLDRLNRLIDLSMTAEDHLENGNEPDITMQPGTGKSLTLLRKFNRHAERVLKSSLSEKPMKPKDSPSDYTQKKGYKDEIIIEDLDADEVQPRILLNINDSRRYFESQTGTSLNDIGQNEQFPTSALTNMKALFADWHPDLRKPIRRPVSSQVTQMLNKSIKDRNNLNARQRSLEMKIPPALEQQVMNIHSASKEFLRHFWSTVNSTAPERIEKNKRMVEQIRKTLERIDEVAETAGEDGKVVRLMFKHMEAALRNALVVRQAASINGKRKRAQ</sequence>
<comment type="caution">
    <text evidence="9">The sequence shown here is derived from an EMBL/GenBank/DDBJ whole genome shotgun (WGS) entry which is preliminary data.</text>
</comment>
<proteinExistence type="inferred from homology"/>
<dbReference type="Gene3D" id="2.30.29.30">
    <property type="entry name" value="Pleckstrin-homology domain (PH domain)/Phosphotyrosine-binding domain (PTB)"/>
    <property type="match status" value="1"/>
</dbReference>
<dbReference type="InterPro" id="IPR027079">
    <property type="entry name" value="Tfb1/GTF2H1"/>
</dbReference>
<dbReference type="GO" id="GO:0000439">
    <property type="term" value="C:transcription factor TFIIH core complex"/>
    <property type="evidence" value="ECO:0007669"/>
    <property type="project" value="InterPro"/>
</dbReference>
<dbReference type="PANTHER" id="PTHR12856">
    <property type="entry name" value="TRANSCRIPTION INITIATION FACTOR IIH-RELATED"/>
    <property type="match status" value="1"/>
</dbReference>
<dbReference type="Pfam" id="PF03909">
    <property type="entry name" value="BSD"/>
    <property type="match status" value="1"/>
</dbReference>
<evidence type="ECO:0000256" key="5">
    <source>
        <dbReference type="ARBA" id="ARBA00023163"/>
    </source>
</evidence>
<evidence type="ECO:0000256" key="4">
    <source>
        <dbReference type="ARBA" id="ARBA00023015"/>
    </source>
</evidence>
<dbReference type="SMART" id="SM00751">
    <property type="entry name" value="BSD"/>
    <property type="match status" value="2"/>
</dbReference>
<dbReference type="Pfam" id="PF08567">
    <property type="entry name" value="PH_TFIIH"/>
    <property type="match status" value="1"/>
</dbReference>
<dbReference type="OrthoDB" id="360521at2759"/>
<dbReference type="SUPFAM" id="SSF50729">
    <property type="entry name" value="PH domain-like"/>
    <property type="match status" value="1"/>
</dbReference>
<feature type="domain" description="BSD" evidence="8">
    <location>
        <begin position="222"/>
        <end position="274"/>
    </location>
</feature>
<dbReference type="InterPro" id="IPR013876">
    <property type="entry name" value="TFIIH_BTF_p62_N"/>
</dbReference>
<feature type="compositionally biased region" description="Low complexity" evidence="7">
    <location>
        <begin position="132"/>
        <end position="146"/>
    </location>
</feature>
<dbReference type="Proteomes" id="UP000789739">
    <property type="component" value="Unassembled WGS sequence"/>
</dbReference>
<dbReference type="SUPFAM" id="SSF140383">
    <property type="entry name" value="BSD domain-like"/>
    <property type="match status" value="2"/>
</dbReference>
<keyword evidence="3" id="KW-0677">Repeat</keyword>
<dbReference type="AlphaFoldDB" id="A0A9N8YXJ7"/>
<protein>
    <submittedName>
        <fullName evidence="9">4532_t:CDS:1</fullName>
    </submittedName>
</protein>
<dbReference type="GO" id="GO:0006351">
    <property type="term" value="P:DNA-templated transcription"/>
    <property type="evidence" value="ECO:0007669"/>
    <property type="project" value="InterPro"/>
</dbReference>
<keyword evidence="6" id="KW-0539">Nucleus</keyword>
<evidence type="ECO:0000256" key="2">
    <source>
        <dbReference type="ARBA" id="ARBA00009448"/>
    </source>
</evidence>
<evidence type="ECO:0000256" key="7">
    <source>
        <dbReference type="SAM" id="MobiDB-lite"/>
    </source>
</evidence>
<feature type="compositionally biased region" description="Basic and acidic residues" evidence="7">
    <location>
        <begin position="367"/>
        <end position="381"/>
    </location>
</feature>
<dbReference type="InterPro" id="IPR011993">
    <property type="entry name" value="PH-like_dom_sf"/>
</dbReference>
<feature type="region of interest" description="Disordered" evidence="7">
    <location>
        <begin position="109"/>
        <end position="150"/>
    </location>
</feature>
<feature type="domain" description="BSD" evidence="8">
    <location>
        <begin position="155"/>
        <end position="200"/>
    </location>
</feature>
<evidence type="ECO:0000313" key="9">
    <source>
        <dbReference type="EMBL" id="CAG8452837.1"/>
    </source>
</evidence>
<dbReference type="GO" id="GO:0006289">
    <property type="term" value="P:nucleotide-excision repair"/>
    <property type="evidence" value="ECO:0007669"/>
    <property type="project" value="InterPro"/>
</dbReference>
<feature type="region of interest" description="Disordered" evidence="7">
    <location>
        <begin position="360"/>
        <end position="381"/>
    </location>
</feature>
<evidence type="ECO:0000259" key="8">
    <source>
        <dbReference type="PROSITE" id="PS50858"/>
    </source>
</evidence>
<dbReference type="CDD" id="cd13229">
    <property type="entry name" value="PH_TFIIH"/>
    <property type="match status" value="1"/>
</dbReference>